<proteinExistence type="predicted"/>
<evidence type="ECO:0000313" key="3">
    <source>
        <dbReference type="Proteomes" id="UP000198211"/>
    </source>
</evidence>
<dbReference type="EMBL" id="NBNE01014711">
    <property type="protein sequence ID" value="OWY94225.1"/>
    <property type="molecule type" value="Genomic_DNA"/>
</dbReference>
<reference evidence="3" key="1">
    <citation type="submission" date="2017-03" db="EMBL/GenBank/DDBJ databases">
        <title>Phytopthora megakarya and P. palmivora, two closely related causual agents of cacao black pod achieved similar genome size and gene model numbers by different mechanisms.</title>
        <authorList>
            <person name="Ali S."/>
            <person name="Shao J."/>
            <person name="Larry D.J."/>
            <person name="Kronmiller B."/>
            <person name="Shen D."/>
            <person name="Strem M.D."/>
            <person name="Melnick R.L."/>
            <person name="Guiltinan M.J."/>
            <person name="Tyler B.M."/>
            <person name="Meinhardt L.W."/>
            <person name="Bailey B.A."/>
        </authorList>
    </citation>
    <scope>NUCLEOTIDE SEQUENCE [LARGE SCALE GENOMIC DNA]</scope>
    <source>
        <strain evidence="3">zdho120</strain>
    </source>
</reference>
<feature type="region of interest" description="Disordered" evidence="1">
    <location>
        <begin position="150"/>
        <end position="174"/>
    </location>
</feature>
<evidence type="ECO:0000256" key="1">
    <source>
        <dbReference type="SAM" id="MobiDB-lite"/>
    </source>
</evidence>
<gene>
    <name evidence="2" type="ORF">PHMEG_00036108</name>
</gene>
<dbReference type="AlphaFoldDB" id="A0A225UMJ7"/>
<comment type="caution">
    <text evidence="2">The sequence shown here is derived from an EMBL/GenBank/DDBJ whole genome shotgun (WGS) entry which is preliminary data.</text>
</comment>
<name>A0A225UMJ7_9STRA</name>
<protein>
    <submittedName>
        <fullName evidence="2">Uncharacterized protein</fullName>
    </submittedName>
</protein>
<dbReference type="Proteomes" id="UP000198211">
    <property type="component" value="Unassembled WGS sequence"/>
</dbReference>
<keyword evidence="3" id="KW-1185">Reference proteome</keyword>
<sequence>MDRDRVPSRTLLDIFDIYARQLYRMVSKQRRHASPWNNVRFESALVPFLDVKLIQLKMFAEIAILWPHDEARVHKIRGDKWTFQQRNELHAVKAATSDGTELVSLYDAERLSIDHFSRTYNVPLKPWLVNIQLDKTLTIKVHLVAEVRQEKRKRGLKPGVKPKHKRRKAKGGEK</sequence>
<accession>A0A225UMJ7</accession>
<evidence type="ECO:0000313" key="2">
    <source>
        <dbReference type="EMBL" id="OWY94225.1"/>
    </source>
</evidence>
<organism evidence="2 3">
    <name type="scientific">Phytophthora megakarya</name>
    <dbReference type="NCBI Taxonomy" id="4795"/>
    <lineage>
        <taxon>Eukaryota</taxon>
        <taxon>Sar</taxon>
        <taxon>Stramenopiles</taxon>
        <taxon>Oomycota</taxon>
        <taxon>Peronosporomycetes</taxon>
        <taxon>Peronosporales</taxon>
        <taxon>Peronosporaceae</taxon>
        <taxon>Phytophthora</taxon>
    </lineage>
</organism>